<comment type="caution">
    <text evidence="1">The sequence shown here is derived from an EMBL/GenBank/DDBJ whole genome shotgun (WGS) entry which is preliminary data.</text>
</comment>
<evidence type="ECO:0008006" key="3">
    <source>
        <dbReference type="Google" id="ProtNLM"/>
    </source>
</evidence>
<accession>A0A1S8CKW3</accession>
<dbReference type="RefSeq" id="WP_076942316.1">
    <property type="nucleotide sequence ID" value="NZ_MOXD01000005.1"/>
</dbReference>
<proteinExistence type="predicted"/>
<dbReference type="OrthoDB" id="6503743at2"/>
<name>A0A1S8CKW3_9GAMM</name>
<sequence>MQTLIPLRLLEVNSSLIWHWPHLQEVIAVMKRDRFNGLVVHQQDLLALLVLPSPYCLHGRDNLLRERQERLLYLQRLYRYCNLAGIGVWLQGEAFPHGGKLQEKYPEYALIENSSADELFWKNFYQQALVETLQHLPGIDGVIVNLPRHQAYRANWSSTLPYLYQTLRSQGKKMVLRDYIDDDAAPWQLINALQVLPPDVRVSLKAVANGYRPGFANNPLLTELAGRIKWIEFDMWGLEYGWTLLPCYLLDEIQGRLSWGENAAGDRLEAITGRLSWEWISNSSLINSVNSVNLHGLAMFGREMCLSEKQAFHCWLTDMLDHKVDVAELNAFHQLYTSSYEWMRKTPYILGHVLHHYSQVPESYAQAVQLLQLHARHTEGYLAASSLFPNDSPDTGREQYQQLLLEKQRALFLAQSSRSQLHHILQCVDIKEDKGALFKRVWDRVAYYTDMFDAVAKGVAMKLMLERYGSQGEISSFELSRQIAQLRQVAQRIEEWLDKEEQQQPHYLAMLFDPARLMNLADSLSQD</sequence>
<gene>
    <name evidence="1" type="ORF">BMI79_11390</name>
</gene>
<dbReference type="InterPro" id="IPR017853">
    <property type="entry name" value="GH"/>
</dbReference>
<organism evidence="1 2">
    <name type="scientific">Serratia oryzae</name>
    <dbReference type="NCBI Taxonomy" id="2034155"/>
    <lineage>
        <taxon>Bacteria</taxon>
        <taxon>Pseudomonadati</taxon>
        <taxon>Pseudomonadota</taxon>
        <taxon>Gammaproteobacteria</taxon>
        <taxon>Enterobacterales</taxon>
        <taxon>Yersiniaceae</taxon>
        <taxon>Serratia</taxon>
    </lineage>
</organism>
<reference evidence="1 2" key="1">
    <citation type="submission" date="2016-11" db="EMBL/GenBank/DDBJ databases">
        <title>Rahnella oryzae sp. nov., isolated from rice root.</title>
        <authorList>
            <person name="Zhang X.-X."/>
            <person name="Zhang J."/>
        </authorList>
    </citation>
    <scope>NUCLEOTIDE SEQUENCE [LARGE SCALE GENOMIC DNA]</scope>
    <source>
        <strain evidence="1 2">J11-6</strain>
    </source>
</reference>
<evidence type="ECO:0000313" key="1">
    <source>
        <dbReference type="EMBL" id="OMQ23027.1"/>
    </source>
</evidence>
<protein>
    <recommendedName>
        <fullName evidence="3">Glycoside hydrolase</fullName>
    </recommendedName>
</protein>
<evidence type="ECO:0000313" key="2">
    <source>
        <dbReference type="Proteomes" id="UP000216021"/>
    </source>
</evidence>
<dbReference type="AlphaFoldDB" id="A0A1S8CKW3"/>
<dbReference type="EMBL" id="MOXD01000005">
    <property type="protein sequence ID" value="OMQ23027.1"/>
    <property type="molecule type" value="Genomic_DNA"/>
</dbReference>
<dbReference type="SUPFAM" id="SSF51445">
    <property type="entry name" value="(Trans)glycosidases"/>
    <property type="match status" value="1"/>
</dbReference>
<dbReference type="Proteomes" id="UP000216021">
    <property type="component" value="Unassembled WGS sequence"/>
</dbReference>
<keyword evidence="2" id="KW-1185">Reference proteome</keyword>
<dbReference type="STRING" id="2034155.BMI79_11390"/>